<gene>
    <name evidence="2" type="ORF">EVAR_22153_1</name>
</gene>
<dbReference type="Proteomes" id="UP000299102">
    <property type="component" value="Unassembled WGS sequence"/>
</dbReference>
<name>A0A4C1W196_EUMVA</name>
<protein>
    <submittedName>
        <fullName evidence="2">Uncharacterized protein</fullName>
    </submittedName>
</protein>
<comment type="caution">
    <text evidence="2">The sequence shown here is derived from an EMBL/GenBank/DDBJ whole genome shotgun (WGS) entry which is preliminary data.</text>
</comment>
<keyword evidence="3" id="KW-1185">Reference proteome</keyword>
<evidence type="ECO:0000256" key="1">
    <source>
        <dbReference type="SAM" id="MobiDB-lite"/>
    </source>
</evidence>
<dbReference type="AlphaFoldDB" id="A0A4C1W196"/>
<evidence type="ECO:0000313" key="3">
    <source>
        <dbReference type="Proteomes" id="UP000299102"/>
    </source>
</evidence>
<sequence length="119" mass="13184">MSPRVPRREMTKRRGRSGRPVGVSSSVRRLASSAALVIVKLKHVNCNHFRVTIATEVTIVLSDKARSQLTREKCHAMNGFKGLTQHEEGSWLASRVGHHNLMTAGSARGRRAVWGMEIA</sequence>
<reference evidence="2 3" key="1">
    <citation type="journal article" date="2019" name="Commun. Biol.">
        <title>The bagworm genome reveals a unique fibroin gene that provides high tensile strength.</title>
        <authorList>
            <person name="Kono N."/>
            <person name="Nakamura H."/>
            <person name="Ohtoshi R."/>
            <person name="Tomita M."/>
            <person name="Numata K."/>
            <person name="Arakawa K."/>
        </authorList>
    </citation>
    <scope>NUCLEOTIDE SEQUENCE [LARGE SCALE GENOMIC DNA]</scope>
</reference>
<proteinExistence type="predicted"/>
<dbReference type="EMBL" id="BGZK01000449">
    <property type="protein sequence ID" value="GBP44269.1"/>
    <property type="molecule type" value="Genomic_DNA"/>
</dbReference>
<accession>A0A4C1W196</accession>
<evidence type="ECO:0000313" key="2">
    <source>
        <dbReference type="EMBL" id="GBP44269.1"/>
    </source>
</evidence>
<organism evidence="2 3">
    <name type="scientific">Eumeta variegata</name>
    <name type="common">Bagworm moth</name>
    <name type="synonym">Eumeta japonica</name>
    <dbReference type="NCBI Taxonomy" id="151549"/>
    <lineage>
        <taxon>Eukaryota</taxon>
        <taxon>Metazoa</taxon>
        <taxon>Ecdysozoa</taxon>
        <taxon>Arthropoda</taxon>
        <taxon>Hexapoda</taxon>
        <taxon>Insecta</taxon>
        <taxon>Pterygota</taxon>
        <taxon>Neoptera</taxon>
        <taxon>Endopterygota</taxon>
        <taxon>Lepidoptera</taxon>
        <taxon>Glossata</taxon>
        <taxon>Ditrysia</taxon>
        <taxon>Tineoidea</taxon>
        <taxon>Psychidae</taxon>
        <taxon>Oiketicinae</taxon>
        <taxon>Eumeta</taxon>
    </lineage>
</organism>
<feature type="region of interest" description="Disordered" evidence="1">
    <location>
        <begin position="1"/>
        <end position="24"/>
    </location>
</feature>